<proteinExistence type="predicted"/>
<dbReference type="AlphaFoldDB" id="A0A501WXT9"/>
<dbReference type="OrthoDB" id="5906718at2"/>
<dbReference type="InterPro" id="IPR050739">
    <property type="entry name" value="MFP"/>
</dbReference>
<evidence type="ECO:0000313" key="5">
    <source>
        <dbReference type="EMBL" id="TPE54308.1"/>
    </source>
</evidence>
<keyword evidence="4" id="KW-0472">Membrane</keyword>
<comment type="subcellular location">
    <subcellularLocation>
        <location evidence="1">Membrane</location>
        <topology evidence="1">Single-pass membrane protein</topology>
    </subcellularLocation>
</comment>
<evidence type="ECO:0000256" key="3">
    <source>
        <dbReference type="ARBA" id="ARBA00022989"/>
    </source>
</evidence>
<evidence type="ECO:0000256" key="1">
    <source>
        <dbReference type="ARBA" id="ARBA00004167"/>
    </source>
</evidence>
<evidence type="ECO:0000256" key="4">
    <source>
        <dbReference type="ARBA" id="ARBA00023136"/>
    </source>
</evidence>
<dbReference type="PANTHER" id="PTHR30386">
    <property type="entry name" value="MEMBRANE FUSION SUBUNIT OF EMRAB-TOLC MULTIDRUG EFFLUX PUMP"/>
    <property type="match status" value="1"/>
</dbReference>
<keyword evidence="3" id="KW-1133">Transmembrane helix</keyword>
<keyword evidence="6" id="KW-1185">Reference proteome</keyword>
<dbReference type="PANTHER" id="PTHR30386:SF26">
    <property type="entry name" value="TRANSPORT PROTEIN COMB"/>
    <property type="match status" value="1"/>
</dbReference>
<gene>
    <name evidence="5" type="ORF">FJM67_05010</name>
</gene>
<comment type="caution">
    <text evidence="5">The sequence shown here is derived from an EMBL/GenBank/DDBJ whole genome shotgun (WGS) entry which is preliminary data.</text>
</comment>
<evidence type="ECO:0000313" key="6">
    <source>
        <dbReference type="Proteomes" id="UP000315901"/>
    </source>
</evidence>
<dbReference type="Proteomes" id="UP000315901">
    <property type="component" value="Unassembled WGS sequence"/>
</dbReference>
<keyword evidence="2" id="KW-0812">Transmembrane</keyword>
<name>A0A501WXT9_9GAMM</name>
<organism evidence="5 6">
    <name type="scientific">Maribrevibacterium harenarium</name>
    <dbReference type="NCBI Taxonomy" id="2589817"/>
    <lineage>
        <taxon>Bacteria</taxon>
        <taxon>Pseudomonadati</taxon>
        <taxon>Pseudomonadota</taxon>
        <taxon>Gammaproteobacteria</taxon>
        <taxon>Oceanospirillales</taxon>
        <taxon>Oceanospirillaceae</taxon>
        <taxon>Maribrevibacterium</taxon>
    </lineage>
</organism>
<accession>A0A501WXT9</accession>
<dbReference type="GO" id="GO:0016020">
    <property type="term" value="C:membrane"/>
    <property type="evidence" value="ECO:0007669"/>
    <property type="project" value="UniProtKB-SubCell"/>
</dbReference>
<evidence type="ECO:0000256" key="2">
    <source>
        <dbReference type="ARBA" id="ARBA00022692"/>
    </source>
</evidence>
<protein>
    <submittedName>
        <fullName evidence="5">HlyD family efflux transporter periplasmic adaptor subunit</fullName>
    </submittedName>
</protein>
<reference evidence="5 6" key="1">
    <citation type="submission" date="2019-06" db="EMBL/GenBank/DDBJ databases">
        <title>A novel bacterium of genus Marinomonas, isolated from coastal sand.</title>
        <authorList>
            <person name="Huang H."/>
            <person name="Mo K."/>
            <person name="Hu Y."/>
        </authorList>
    </citation>
    <scope>NUCLEOTIDE SEQUENCE [LARGE SCALE GENOMIC DNA]</scope>
    <source>
        <strain evidence="5 6">HB171799</strain>
    </source>
</reference>
<dbReference type="EMBL" id="VFRR01000006">
    <property type="protein sequence ID" value="TPE54308.1"/>
    <property type="molecule type" value="Genomic_DNA"/>
</dbReference>
<sequence length="422" mass="48174">MTNLKGKLAVAMSTKSGLIALGVLLFLYLIFVQRIEVVAPGQGLTGIRESNVALKSPSNGYVVQMFASVGADVKQGDPLLEFRNLQDEYQLQEVSESLELDRALLYGYREEKCFLTSATFNDGNNASDKQYHQQECANQGTPVGSGGQYILNFYQDYLQEKGYILQLEREQKRRQEELLNKKEVLSKKRGILIRGGGETLRLYDLDTELTDLNSEIISFEISKIDTQKKLNDKFMTFQLRRSERMLTLDEKIRELSSDIVQKKYQKELLEEKKKNAIMRSPVDGSVLELTEGISIGTFVQEGTPIYTLKKQGASQEVVAKFDSRYRYFLQLDRQVKIMTNSTGFSKVFTGTIQDISSDSLPYEPGQENSKRYYRVTITPNQQFLDLQLNLGIDVNVMVVENEITAFQYMLSVIPDVFNFKVW</sequence>